<dbReference type="PANTHER" id="PTHR12726:SF0">
    <property type="entry name" value="CERAMIDE GLUCOSYLTRANSFERASE"/>
    <property type="match status" value="1"/>
</dbReference>
<evidence type="ECO:0000313" key="11">
    <source>
        <dbReference type="EMBL" id="MDN3567531.1"/>
    </source>
</evidence>
<dbReference type="InterPro" id="IPR029044">
    <property type="entry name" value="Nucleotide-diphossugar_trans"/>
</dbReference>
<dbReference type="Pfam" id="PF13506">
    <property type="entry name" value="Glyco_transf_21"/>
    <property type="match status" value="1"/>
</dbReference>
<evidence type="ECO:0000256" key="7">
    <source>
        <dbReference type="ARBA" id="ARBA00022989"/>
    </source>
</evidence>
<feature type="transmembrane region" description="Helical" evidence="9">
    <location>
        <begin position="337"/>
        <end position="358"/>
    </location>
</feature>
<dbReference type="RefSeq" id="WP_290319575.1">
    <property type="nucleotide sequence ID" value="NZ_JAUFPN010000194.1"/>
</dbReference>
<keyword evidence="8 9" id="KW-0472">Membrane</keyword>
<evidence type="ECO:0000256" key="3">
    <source>
        <dbReference type="ARBA" id="ARBA00004991"/>
    </source>
</evidence>
<dbReference type="PANTHER" id="PTHR12726">
    <property type="entry name" value="CERAMIDE GLUCOSYLTRANSFERASE"/>
    <property type="match status" value="1"/>
</dbReference>
<evidence type="ECO:0000256" key="2">
    <source>
        <dbReference type="ARBA" id="ARBA00004760"/>
    </source>
</evidence>
<keyword evidence="4" id="KW-0328">Glycosyltransferase</keyword>
<organism evidence="11 12">
    <name type="scientific">Paeniroseomonas aquatica</name>
    <dbReference type="NCBI Taxonomy" id="373043"/>
    <lineage>
        <taxon>Bacteria</taxon>
        <taxon>Pseudomonadati</taxon>
        <taxon>Pseudomonadota</taxon>
        <taxon>Alphaproteobacteria</taxon>
        <taxon>Acetobacterales</taxon>
        <taxon>Acetobacteraceae</taxon>
        <taxon>Paeniroseomonas</taxon>
    </lineage>
</organism>
<gene>
    <name evidence="11" type="ORF">QWZ14_24395</name>
</gene>
<evidence type="ECO:0000256" key="1">
    <source>
        <dbReference type="ARBA" id="ARBA00004141"/>
    </source>
</evidence>
<feature type="transmembrane region" description="Helical" evidence="9">
    <location>
        <begin position="298"/>
        <end position="316"/>
    </location>
</feature>
<comment type="pathway">
    <text evidence="2">Lipid metabolism; sphingolipid metabolism.</text>
</comment>
<dbReference type="SUPFAM" id="SSF53448">
    <property type="entry name" value="Nucleotide-diphospho-sugar transferases"/>
    <property type="match status" value="1"/>
</dbReference>
<evidence type="ECO:0000256" key="9">
    <source>
        <dbReference type="SAM" id="Phobius"/>
    </source>
</evidence>
<evidence type="ECO:0000256" key="6">
    <source>
        <dbReference type="ARBA" id="ARBA00022692"/>
    </source>
</evidence>
<keyword evidence="12" id="KW-1185">Reference proteome</keyword>
<accession>A0ABT8ACQ2</accession>
<protein>
    <submittedName>
        <fullName evidence="11">Glycosyltransferase</fullName>
    </submittedName>
</protein>
<evidence type="ECO:0000256" key="8">
    <source>
        <dbReference type="ARBA" id="ARBA00023136"/>
    </source>
</evidence>
<dbReference type="EMBL" id="JAUFPN010000194">
    <property type="protein sequence ID" value="MDN3567531.1"/>
    <property type="molecule type" value="Genomic_DNA"/>
</dbReference>
<feature type="signal peptide" evidence="10">
    <location>
        <begin position="1"/>
        <end position="22"/>
    </location>
</feature>
<evidence type="ECO:0000256" key="10">
    <source>
        <dbReference type="SAM" id="SignalP"/>
    </source>
</evidence>
<feature type="chain" id="PRO_5046194268" evidence="10">
    <location>
        <begin position="23"/>
        <end position="382"/>
    </location>
</feature>
<sequence length="382" mass="41053">MASLPWLLATICCALSLTAAVAAVVHAARVRPASRRCEGGVTLILPLAGPTPALAALFRALAAQTLRPRRLIVAVEGPADPAAAQALSLAALLPFPLQLAFAAHTRTRSHKCSNLIAGFRQLDEEDAAAVMLDADILPQRWWLSTLASPALEGSWDLVTGYRWPLTAGAGVLAQYLAWLDRGFAVLPKFQASAFAWGGSLAFSRRALAVLDVPAVLDRVLSDDLAIGTAARRAGLRVLTRRILLLPTPPEGGVASFMRRQMRIVHLYRPLLFHASLLVFGLDLAGWVALLGLAAGSGLAQGLVLGLLALRLLRWGLQDRLGRLIGAPEPRRERLRQLLVALTPPVGTLVTLVLLLQAVPCRRLSWRHVSYALDGPDRVRVLP</sequence>
<evidence type="ECO:0000256" key="4">
    <source>
        <dbReference type="ARBA" id="ARBA00022676"/>
    </source>
</evidence>
<evidence type="ECO:0000313" key="12">
    <source>
        <dbReference type="Proteomes" id="UP001529369"/>
    </source>
</evidence>
<dbReference type="InterPro" id="IPR025993">
    <property type="entry name" value="Ceramide_glucosylTrfase"/>
</dbReference>
<proteinExistence type="predicted"/>
<evidence type="ECO:0000256" key="5">
    <source>
        <dbReference type="ARBA" id="ARBA00022679"/>
    </source>
</evidence>
<keyword evidence="6 9" id="KW-0812">Transmembrane</keyword>
<comment type="pathway">
    <text evidence="3">Sphingolipid metabolism.</text>
</comment>
<feature type="transmembrane region" description="Helical" evidence="9">
    <location>
        <begin position="43"/>
        <end position="62"/>
    </location>
</feature>
<dbReference type="Proteomes" id="UP001529369">
    <property type="component" value="Unassembled WGS sequence"/>
</dbReference>
<keyword evidence="5" id="KW-0808">Transferase</keyword>
<name>A0ABT8ACQ2_9PROT</name>
<keyword evidence="10" id="KW-0732">Signal</keyword>
<feature type="transmembrane region" description="Helical" evidence="9">
    <location>
        <begin position="266"/>
        <end position="292"/>
    </location>
</feature>
<keyword evidence="7 9" id="KW-1133">Transmembrane helix</keyword>
<comment type="caution">
    <text evidence="11">The sequence shown here is derived from an EMBL/GenBank/DDBJ whole genome shotgun (WGS) entry which is preliminary data.</text>
</comment>
<reference evidence="12" key="1">
    <citation type="journal article" date="2019" name="Int. J. Syst. Evol. Microbiol.">
        <title>The Global Catalogue of Microorganisms (GCM) 10K type strain sequencing project: providing services to taxonomists for standard genome sequencing and annotation.</title>
        <authorList>
            <consortium name="The Broad Institute Genomics Platform"/>
            <consortium name="The Broad Institute Genome Sequencing Center for Infectious Disease"/>
            <person name="Wu L."/>
            <person name="Ma J."/>
        </authorList>
    </citation>
    <scope>NUCLEOTIDE SEQUENCE [LARGE SCALE GENOMIC DNA]</scope>
    <source>
        <strain evidence="12">CECT 7131</strain>
    </source>
</reference>
<comment type="subcellular location">
    <subcellularLocation>
        <location evidence="1">Membrane</location>
        <topology evidence="1">Multi-pass membrane protein</topology>
    </subcellularLocation>
</comment>